<dbReference type="OrthoDB" id="291007at2759"/>
<comment type="caution">
    <text evidence="13">The sequence shown here is derived from an EMBL/GenBank/DDBJ whole genome shotgun (WGS) entry which is preliminary data.</text>
</comment>
<evidence type="ECO:0000256" key="2">
    <source>
        <dbReference type="ARBA" id="ARBA00022723"/>
    </source>
</evidence>
<comment type="cofactor">
    <cofactor evidence="10 11">
        <name>Zn(2+)</name>
        <dbReference type="ChEBI" id="CHEBI:29105"/>
    </cofactor>
    <text evidence="10 11">Binds 1 zinc ion per subunit.</text>
</comment>
<dbReference type="Gene3D" id="3.40.390.10">
    <property type="entry name" value="Collagenase (Catalytic Domain)"/>
    <property type="match status" value="1"/>
</dbReference>
<dbReference type="FunFam" id="3.40.390.10:FF:000015">
    <property type="entry name" value="Meprin A subunit"/>
    <property type="match status" value="1"/>
</dbReference>
<dbReference type="EC" id="3.4.24.-" evidence="11"/>
<evidence type="ECO:0000256" key="8">
    <source>
        <dbReference type="ARBA" id="ARBA00023157"/>
    </source>
</evidence>
<feature type="binding site" evidence="10">
    <location>
        <position position="249"/>
    </location>
    <ligand>
        <name>Zn(2+)</name>
        <dbReference type="ChEBI" id="CHEBI:29105"/>
        <note>catalytic</note>
    </ligand>
</feature>
<keyword evidence="5 10" id="KW-0862">Zinc</keyword>
<keyword evidence="8" id="KW-1015">Disulfide bond</keyword>
<keyword evidence="7" id="KW-0865">Zymogen</keyword>
<dbReference type="PROSITE" id="PS51864">
    <property type="entry name" value="ASTACIN"/>
    <property type="match status" value="1"/>
</dbReference>
<evidence type="ECO:0000256" key="9">
    <source>
        <dbReference type="ARBA" id="ARBA00023180"/>
    </source>
</evidence>
<feature type="binding site" evidence="10">
    <location>
        <position position="239"/>
    </location>
    <ligand>
        <name>Zn(2+)</name>
        <dbReference type="ChEBI" id="CHEBI:29105"/>
        <note>catalytic</note>
    </ligand>
</feature>
<keyword evidence="9" id="KW-0325">Glycoprotein</keyword>
<dbReference type="PANTHER" id="PTHR10127:SF780">
    <property type="entry name" value="METALLOENDOPEPTIDASE"/>
    <property type="match status" value="1"/>
</dbReference>
<feature type="active site" evidence="10">
    <location>
        <position position="240"/>
    </location>
</feature>
<keyword evidence="6 10" id="KW-0482">Metalloprotease</keyword>
<keyword evidence="2 10" id="KW-0479">Metal-binding</keyword>
<dbReference type="GO" id="GO:0006508">
    <property type="term" value="P:proteolysis"/>
    <property type="evidence" value="ECO:0007669"/>
    <property type="project" value="UniProtKB-KW"/>
</dbReference>
<feature type="domain" description="Peptidase M12A" evidence="12">
    <location>
        <begin position="146"/>
        <end position="341"/>
    </location>
</feature>
<evidence type="ECO:0000256" key="7">
    <source>
        <dbReference type="ARBA" id="ARBA00023145"/>
    </source>
</evidence>
<dbReference type="Proteomes" id="UP000466442">
    <property type="component" value="Unassembled WGS sequence"/>
</dbReference>
<protein>
    <recommendedName>
        <fullName evidence="11">Metalloendopeptidase</fullName>
        <ecNumber evidence="11">3.4.24.-</ecNumber>
    </recommendedName>
</protein>
<evidence type="ECO:0000256" key="3">
    <source>
        <dbReference type="ARBA" id="ARBA00022729"/>
    </source>
</evidence>
<organism evidence="13 14">
    <name type="scientific">Apolygus lucorum</name>
    <name type="common">Small green plant bug</name>
    <name type="synonym">Lygocoris lucorum</name>
    <dbReference type="NCBI Taxonomy" id="248454"/>
    <lineage>
        <taxon>Eukaryota</taxon>
        <taxon>Metazoa</taxon>
        <taxon>Ecdysozoa</taxon>
        <taxon>Arthropoda</taxon>
        <taxon>Hexapoda</taxon>
        <taxon>Insecta</taxon>
        <taxon>Pterygota</taxon>
        <taxon>Neoptera</taxon>
        <taxon>Paraneoptera</taxon>
        <taxon>Hemiptera</taxon>
        <taxon>Heteroptera</taxon>
        <taxon>Panheteroptera</taxon>
        <taxon>Cimicomorpha</taxon>
        <taxon>Miridae</taxon>
        <taxon>Mirini</taxon>
        <taxon>Apolygus</taxon>
    </lineage>
</organism>
<dbReference type="CDD" id="cd04280">
    <property type="entry name" value="ZnMc_astacin_like"/>
    <property type="match status" value="1"/>
</dbReference>
<dbReference type="InterPro" id="IPR034035">
    <property type="entry name" value="Astacin-like_dom"/>
</dbReference>
<evidence type="ECO:0000256" key="10">
    <source>
        <dbReference type="PROSITE-ProRule" id="PRU01211"/>
    </source>
</evidence>
<reference evidence="13" key="1">
    <citation type="journal article" date="2021" name="Mol. Ecol. Resour.">
        <title>Apolygus lucorum genome provides insights into omnivorousness and mesophyll feeding.</title>
        <authorList>
            <person name="Liu Y."/>
            <person name="Liu H."/>
            <person name="Wang H."/>
            <person name="Huang T."/>
            <person name="Liu B."/>
            <person name="Yang B."/>
            <person name="Yin L."/>
            <person name="Li B."/>
            <person name="Zhang Y."/>
            <person name="Zhang S."/>
            <person name="Jiang F."/>
            <person name="Zhang X."/>
            <person name="Ren Y."/>
            <person name="Wang B."/>
            <person name="Wang S."/>
            <person name="Lu Y."/>
            <person name="Wu K."/>
            <person name="Fan W."/>
            <person name="Wang G."/>
        </authorList>
    </citation>
    <scope>NUCLEOTIDE SEQUENCE</scope>
    <source>
        <strain evidence="13">12Hb</strain>
    </source>
</reference>
<name>A0A8S9XEB7_APOLU</name>
<evidence type="ECO:0000256" key="5">
    <source>
        <dbReference type="ARBA" id="ARBA00022833"/>
    </source>
</evidence>
<dbReference type="EMBL" id="WIXP02000008">
    <property type="protein sequence ID" value="KAF6207400.1"/>
    <property type="molecule type" value="Genomic_DNA"/>
</dbReference>
<dbReference type="SMART" id="SM00235">
    <property type="entry name" value="ZnMc"/>
    <property type="match status" value="1"/>
</dbReference>
<dbReference type="Pfam" id="PF01400">
    <property type="entry name" value="Astacin"/>
    <property type="match status" value="1"/>
</dbReference>
<keyword evidence="4 10" id="KW-0378">Hydrolase</keyword>
<keyword evidence="1 10" id="KW-0645">Protease</keyword>
<evidence type="ECO:0000256" key="11">
    <source>
        <dbReference type="RuleBase" id="RU361183"/>
    </source>
</evidence>
<evidence type="ECO:0000259" key="12">
    <source>
        <dbReference type="PROSITE" id="PS51864"/>
    </source>
</evidence>
<dbReference type="GO" id="GO:0004222">
    <property type="term" value="F:metalloendopeptidase activity"/>
    <property type="evidence" value="ECO:0007669"/>
    <property type="project" value="UniProtKB-UniRule"/>
</dbReference>
<comment type="caution">
    <text evidence="10">Lacks conserved residue(s) required for the propagation of feature annotation.</text>
</comment>
<dbReference type="PANTHER" id="PTHR10127">
    <property type="entry name" value="DISCOIDIN, CUB, EGF, LAMININ , AND ZINC METALLOPROTEASE DOMAIN CONTAINING"/>
    <property type="match status" value="1"/>
</dbReference>
<feature type="binding site" evidence="10">
    <location>
        <position position="243"/>
    </location>
    <ligand>
        <name>Zn(2+)</name>
        <dbReference type="ChEBI" id="CHEBI:29105"/>
        <note>catalytic</note>
    </ligand>
</feature>
<keyword evidence="14" id="KW-1185">Reference proteome</keyword>
<dbReference type="PRINTS" id="PR00480">
    <property type="entry name" value="ASTACIN"/>
</dbReference>
<dbReference type="InterPro" id="IPR024079">
    <property type="entry name" value="MetalloPept_cat_dom_sf"/>
</dbReference>
<sequence>MTNHVISRKEYLLAKLDSHTWLNAEKLECYAEVEEAGHFSQLHSYTHIWKGTSRRMKLAIAILGVSALASGIPHFLNNFAAEDDDEEIGGVMDYLTGYGEKLYKQPNDEVGEMVKAWTPSSSTNPEELGTYVEGDILFPSGQKTRNGLKAKSARWPKGKVPYVYGSSFSEKDRSTIDAAIAEYHKMTCVRFVPRSNEADYLVFKSDNTGCWSSVGRVGGPQDINLQSPGCLVQKGTVMHEMMHALGFLHEQNRWERDDYVTINYANIQPGRENNFVKAEKSSTDALGITYDYGSVMHYSSTAFSINGQPTIVPKASTSDLGQRDSVSHHDVQKIRRMYKCKSKKSH</sequence>
<dbReference type="SUPFAM" id="SSF55486">
    <property type="entry name" value="Metalloproteases ('zincins'), catalytic domain"/>
    <property type="match status" value="1"/>
</dbReference>
<dbReference type="AlphaFoldDB" id="A0A8S9XEB7"/>
<dbReference type="InterPro" id="IPR001506">
    <property type="entry name" value="Peptidase_M12A"/>
</dbReference>
<evidence type="ECO:0000313" key="14">
    <source>
        <dbReference type="Proteomes" id="UP000466442"/>
    </source>
</evidence>
<keyword evidence="3" id="KW-0732">Signal</keyword>
<dbReference type="GO" id="GO:0008270">
    <property type="term" value="F:zinc ion binding"/>
    <property type="evidence" value="ECO:0007669"/>
    <property type="project" value="UniProtKB-UniRule"/>
</dbReference>
<evidence type="ECO:0000256" key="4">
    <source>
        <dbReference type="ARBA" id="ARBA00022801"/>
    </source>
</evidence>
<accession>A0A8S9XEB7</accession>
<evidence type="ECO:0000313" key="13">
    <source>
        <dbReference type="EMBL" id="KAF6207400.1"/>
    </source>
</evidence>
<evidence type="ECO:0000256" key="6">
    <source>
        <dbReference type="ARBA" id="ARBA00023049"/>
    </source>
</evidence>
<evidence type="ECO:0000256" key="1">
    <source>
        <dbReference type="ARBA" id="ARBA00022670"/>
    </source>
</evidence>
<gene>
    <name evidence="13" type="ORF">GE061_018642</name>
</gene>
<proteinExistence type="predicted"/>
<dbReference type="InterPro" id="IPR006026">
    <property type="entry name" value="Peptidase_Metallo"/>
</dbReference>